<dbReference type="InterPro" id="IPR003663">
    <property type="entry name" value="Sugar/inositol_transpt"/>
</dbReference>
<feature type="transmembrane region" description="Helical" evidence="7">
    <location>
        <begin position="410"/>
        <end position="432"/>
    </location>
</feature>
<dbReference type="PRINTS" id="PR00171">
    <property type="entry name" value="SUGRTRNSPORT"/>
</dbReference>
<comment type="subcellular location">
    <subcellularLocation>
        <location evidence="1">Cell membrane</location>
        <topology evidence="1">Multi-pass membrane protein</topology>
    </subcellularLocation>
</comment>
<dbReference type="AlphaFoldDB" id="A0AAE1LDS2"/>
<sequence length="579" mass="61916">MHGCANHFVVMSWPSPLSQRVRKCDPALEEPTDMPVPASTMNPAVRLVQGPGKVLHEENSRTALTMTTSTKQARKERQFLAAFSATLGALCAGTFFAWSTAVPGERIGFKDPQDPVLSWIASSLPLGAFFGCMVAGMAANRLGRQRTLLLMSVPLLAAWGFMLASDSVACLLVGRLLAGLAVGVVSVSAGMYVSEVAEASVRGTLGSFFQLQIVVGILFGYVTGLLDDPAHQVYVCMVLPVVFAALFWRMPESPVFLVSRGRSQAARDALQWLRGDDYDISDEISTIRHSIMVGTLAHYTCGSNVSYENVSESPDRPLRYCARQTSEQSKASFTDLFTTRAASRGMIVALGLMGAQQLSGINAVIFYAGDIFQKSGSTMSGLMCAIVVGVVQVAATFVSMVLADAAGRRVLLLLSSGVMTVCLSTLGVYYHLSEAGHTMDGITWLPLVTVAVYIVMFSLGLGPLPWCVVSEIFSPSTKGAASSVACGANWFMAFLVTRVFKSMISALEQSGAFFVFAAIAALGTLFIALLVPETKGKSLEEILDELAGIKSFPVAVEATPEAIEEEEGDEANNRRPFPL</sequence>
<dbReference type="PROSITE" id="PS50850">
    <property type="entry name" value="MFS"/>
    <property type="match status" value="1"/>
</dbReference>
<evidence type="ECO:0000256" key="5">
    <source>
        <dbReference type="ARBA" id="ARBA00023136"/>
    </source>
</evidence>
<dbReference type="PROSITE" id="PS00217">
    <property type="entry name" value="SUGAR_TRANSPORT_2"/>
    <property type="match status" value="1"/>
</dbReference>
<dbReference type="SUPFAM" id="SSF103473">
    <property type="entry name" value="MFS general substrate transporter"/>
    <property type="match status" value="1"/>
</dbReference>
<dbReference type="Pfam" id="PF00083">
    <property type="entry name" value="Sugar_tr"/>
    <property type="match status" value="1"/>
</dbReference>
<keyword evidence="5 7" id="KW-0472">Membrane</keyword>
<reference evidence="9" key="1">
    <citation type="submission" date="2021-07" db="EMBL/GenBank/DDBJ databases">
        <authorList>
            <person name="Catto M.A."/>
            <person name="Jacobson A."/>
            <person name="Kennedy G."/>
            <person name="Labadie P."/>
            <person name="Hunt B.G."/>
            <person name="Srinivasan R."/>
        </authorList>
    </citation>
    <scope>NUCLEOTIDE SEQUENCE</scope>
    <source>
        <strain evidence="9">PL_HMW_Pooled</strain>
        <tissue evidence="9">Head</tissue>
    </source>
</reference>
<keyword evidence="10" id="KW-1185">Reference proteome</keyword>
<feature type="transmembrane region" description="Helical" evidence="7">
    <location>
        <begin position="232"/>
        <end position="250"/>
    </location>
</feature>
<dbReference type="PANTHER" id="PTHR48021:SF1">
    <property type="entry name" value="GH07001P-RELATED"/>
    <property type="match status" value="1"/>
</dbReference>
<dbReference type="PANTHER" id="PTHR48021">
    <property type="match status" value="1"/>
</dbReference>
<feature type="transmembrane region" description="Helical" evidence="7">
    <location>
        <begin position="171"/>
        <end position="193"/>
    </location>
</feature>
<accession>A0AAE1LDS2</accession>
<evidence type="ECO:0000256" key="4">
    <source>
        <dbReference type="ARBA" id="ARBA00022989"/>
    </source>
</evidence>
<evidence type="ECO:0000256" key="1">
    <source>
        <dbReference type="ARBA" id="ARBA00004651"/>
    </source>
</evidence>
<feature type="domain" description="Major facilitator superfamily (MFS) profile" evidence="8">
    <location>
        <begin position="77"/>
        <end position="535"/>
    </location>
</feature>
<keyword evidence="2" id="KW-1003">Cell membrane</keyword>
<feature type="transmembrane region" description="Helical" evidence="7">
    <location>
        <begin position="512"/>
        <end position="531"/>
    </location>
</feature>
<evidence type="ECO:0000256" key="7">
    <source>
        <dbReference type="SAM" id="Phobius"/>
    </source>
</evidence>
<feature type="transmembrane region" description="Helical" evidence="7">
    <location>
        <begin position="205"/>
        <end position="226"/>
    </location>
</feature>
<keyword evidence="3 7" id="KW-0812">Transmembrane</keyword>
<evidence type="ECO:0000259" key="8">
    <source>
        <dbReference type="PROSITE" id="PS50850"/>
    </source>
</evidence>
<feature type="transmembrane region" description="Helical" evidence="7">
    <location>
        <begin position="347"/>
        <end position="368"/>
    </location>
</feature>
<dbReference type="InterPro" id="IPR036259">
    <property type="entry name" value="MFS_trans_sf"/>
</dbReference>
<protein>
    <submittedName>
        <fullName evidence="9">Facilitated trehalose transporter Tret1</fullName>
    </submittedName>
</protein>
<feature type="transmembrane region" description="Helical" evidence="7">
    <location>
        <begin position="147"/>
        <end position="165"/>
    </location>
</feature>
<dbReference type="GO" id="GO:0051119">
    <property type="term" value="F:sugar transmembrane transporter activity"/>
    <property type="evidence" value="ECO:0007669"/>
    <property type="project" value="InterPro"/>
</dbReference>
<organism evidence="9 10">
    <name type="scientific">Frankliniella fusca</name>
    <dbReference type="NCBI Taxonomy" id="407009"/>
    <lineage>
        <taxon>Eukaryota</taxon>
        <taxon>Metazoa</taxon>
        <taxon>Ecdysozoa</taxon>
        <taxon>Arthropoda</taxon>
        <taxon>Hexapoda</taxon>
        <taxon>Insecta</taxon>
        <taxon>Pterygota</taxon>
        <taxon>Neoptera</taxon>
        <taxon>Paraneoptera</taxon>
        <taxon>Thysanoptera</taxon>
        <taxon>Terebrantia</taxon>
        <taxon>Thripoidea</taxon>
        <taxon>Thripidae</taxon>
        <taxon>Frankliniella</taxon>
    </lineage>
</organism>
<feature type="region of interest" description="Disordered" evidence="6">
    <location>
        <begin position="560"/>
        <end position="579"/>
    </location>
</feature>
<gene>
    <name evidence="9" type="ORF">KUF71_005692</name>
</gene>
<dbReference type="Proteomes" id="UP001219518">
    <property type="component" value="Unassembled WGS sequence"/>
</dbReference>
<dbReference type="EMBL" id="JAHWGI010000394">
    <property type="protein sequence ID" value="KAK3915004.1"/>
    <property type="molecule type" value="Genomic_DNA"/>
</dbReference>
<keyword evidence="4 7" id="KW-1133">Transmembrane helix</keyword>
<feature type="transmembrane region" description="Helical" evidence="7">
    <location>
        <begin position="480"/>
        <end position="500"/>
    </location>
</feature>
<dbReference type="PROSITE" id="PS00216">
    <property type="entry name" value="SUGAR_TRANSPORT_1"/>
    <property type="match status" value="1"/>
</dbReference>
<dbReference type="InterPro" id="IPR044775">
    <property type="entry name" value="MFS_ERD6/Tret1-like"/>
</dbReference>
<evidence type="ECO:0000256" key="6">
    <source>
        <dbReference type="SAM" id="MobiDB-lite"/>
    </source>
</evidence>
<evidence type="ECO:0000256" key="2">
    <source>
        <dbReference type="ARBA" id="ARBA00022475"/>
    </source>
</evidence>
<feature type="transmembrane region" description="Helical" evidence="7">
    <location>
        <begin position="79"/>
        <end position="99"/>
    </location>
</feature>
<feature type="transmembrane region" description="Helical" evidence="7">
    <location>
        <begin position="119"/>
        <end position="140"/>
    </location>
</feature>
<feature type="transmembrane region" description="Helical" evidence="7">
    <location>
        <begin position="444"/>
        <end position="468"/>
    </location>
</feature>
<dbReference type="Gene3D" id="1.20.1250.20">
    <property type="entry name" value="MFS general substrate transporter like domains"/>
    <property type="match status" value="1"/>
</dbReference>
<dbReference type="InterPro" id="IPR050549">
    <property type="entry name" value="MFS_Trehalose_Transporter"/>
</dbReference>
<dbReference type="InterPro" id="IPR005829">
    <property type="entry name" value="Sugar_transporter_CS"/>
</dbReference>
<evidence type="ECO:0000313" key="9">
    <source>
        <dbReference type="EMBL" id="KAK3915004.1"/>
    </source>
</evidence>
<evidence type="ECO:0000313" key="10">
    <source>
        <dbReference type="Proteomes" id="UP001219518"/>
    </source>
</evidence>
<name>A0AAE1LDS2_9NEOP</name>
<proteinExistence type="predicted"/>
<feature type="transmembrane region" description="Helical" evidence="7">
    <location>
        <begin position="380"/>
        <end position="403"/>
    </location>
</feature>
<evidence type="ECO:0000256" key="3">
    <source>
        <dbReference type="ARBA" id="ARBA00022692"/>
    </source>
</evidence>
<dbReference type="GO" id="GO:0005886">
    <property type="term" value="C:plasma membrane"/>
    <property type="evidence" value="ECO:0007669"/>
    <property type="project" value="UniProtKB-SubCell"/>
</dbReference>
<reference evidence="9" key="2">
    <citation type="journal article" date="2023" name="BMC Genomics">
        <title>Pest status, molecular evolution, and epigenetic factors derived from the genome assembly of Frankliniella fusca, a thysanopteran phytovirus vector.</title>
        <authorList>
            <person name="Catto M.A."/>
            <person name="Labadie P.E."/>
            <person name="Jacobson A.L."/>
            <person name="Kennedy G.G."/>
            <person name="Srinivasan R."/>
            <person name="Hunt B.G."/>
        </authorList>
    </citation>
    <scope>NUCLEOTIDE SEQUENCE</scope>
    <source>
        <strain evidence="9">PL_HMW_Pooled</strain>
    </source>
</reference>
<dbReference type="CDD" id="cd17358">
    <property type="entry name" value="MFS_GLUT6_8_Class3_like"/>
    <property type="match status" value="1"/>
</dbReference>
<dbReference type="InterPro" id="IPR005828">
    <property type="entry name" value="MFS_sugar_transport-like"/>
</dbReference>
<comment type="caution">
    <text evidence="9">The sequence shown here is derived from an EMBL/GenBank/DDBJ whole genome shotgun (WGS) entry which is preliminary data.</text>
</comment>
<dbReference type="InterPro" id="IPR020846">
    <property type="entry name" value="MFS_dom"/>
</dbReference>